<evidence type="ECO:0000256" key="1">
    <source>
        <dbReference type="SAM" id="MobiDB-lite"/>
    </source>
</evidence>
<dbReference type="InterPro" id="IPR009562">
    <property type="entry name" value="DUF1178"/>
</dbReference>
<protein>
    <submittedName>
        <fullName evidence="2">DUF1178 family protein</fullName>
    </submittedName>
</protein>
<evidence type="ECO:0000313" key="2">
    <source>
        <dbReference type="EMBL" id="QCK84827.1"/>
    </source>
</evidence>
<accession>A0A4D7QHH8</accession>
<organism evidence="2 3">
    <name type="scientific">Phreatobacter aquaticus</name>
    <dbReference type="NCBI Taxonomy" id="2570229"/>
    <lineage>
        <taxon>Bacteria</taxon>
        <taxon>Pseudomonadati</taxon>
        <taxon>Pseudomonadota</taxon>
        <taxon>Alphaproteobacteria</taxon>
        <taxon>Hyphomicrobiales</taxon>
        <taxon>Phreatobacteraceae</taxon>
        <taxon>Phreatobacter</taxon>
    </lineage>
</organism>
<dbReference type="OrthoDB" id="9799894at2"/>
<gene>
    <name evidence="2" type="ORF">E8L99_03025</name>
</gene>
<dbReference type="Proteomes" id="UP000298588">
    <property type="component" value="Chromosome"/>
</dbReference>
<sequence>MIKYALACDKAHEFESWFPSSDSFDAQQTRGLVACPVCGSTKVAKVIMAPQVARRDRRPEPISNAPVPAPQAPQPVAIVSEAEQELRAKIREFRDQLLAKSESVGDRFAEEARKIHYGETEHRTIHGQATPEEARELIEEGVEFHPIPVLPDERN</sequence>
<dbReference type="Pfam" id="PF06676">
    <property type="entry name" value="DUF1178"/>
    <property type="match status" value="1"/>
</dbReference>
<dbReference type="AlphaFoldDB" id="A0A4D7QHH8"/>
<proteinExistence type="predicted"/>
<dbReference type="EMBL" id="CP039865">
    <property type="protein sequence ID" value="QCK84827.1"/>
    <property type="molecule type" value="Genomic_DNA"/>
</dbReference>
<feature type="region of interest" description="Disordered" evidence="1">
    <location>
        <begin position="51"/>
        <end position="74"/>
    </location>
</feature>
<dbReference type="PIRSF" id="PIRSF032131">
    <property type="entry name" value="UCP032131"/>
    <property type="match status" value="1"/>
</dbReference>
<dbReference type="RefSeq" id="WP_137098161.1">
    <property type="nucleotide sequence ID" value="NZ_CP039865.1"/>
</dbReference>
<reference evidence="2 3" key="1">
    <citation type="submission" date="2019-04" db="EMBL/GenBank/DDBJ databases">
        <title>Phreatobacter aquaticus sp. nov.</title>
        <authorList>
            <person name="Choi A."/>
            <person name="Baek K."/>
        </authorList>
    </citation>
    <scope>NUCLEOTIDE SEQUENCE [LARGE SCALE GENOMIC DNA]</scope>
    <source>
        <strain evidence="2 3">NMCR1094</strain>
    </source>
</reference>
<evidence type="ECO:0000313" key="3">
    <source>
        <dbReference type="Proteomes" id="UP000298588"/>
    </source>
</evidence>
<keyword evidence="3" id="KW-1185">Reference proteome</keyword>
<dbReference type="KEGG" id="paqt:E8L99_03025"/>
<name>A0A4D7QHH8_9HYPH</name>